<dbReference type="STRING" id="1768.B1T50_25600"/>
<dbReference type="Proteomes" id="UP000188532">
    <property type="component" value="Unassembled WGS sequence"/>
</dbReference>
<proteinExistence type="predicted"/>
<gene>
    <name evidence="1" type="ORF">BZL29_1607</name>
</gene>
<evidence type="ECO:0000313" key="2">
    <source>
        <dbReference type="Proteomes" id="UP000188532"/>
    </source>
</evidence>
<protein>
    <submittedName>
        <fullName evidence="1">Uncharacterized protein</fullName>
    </submittedName>
</protein>
<comment type="caution">
    <text evidence="1">The sequence shown here is derived from an EMBL/GenBank/DDBJ whole genome shotgun (WGS) entry which is preliminary data.</text>
</comment>
<organism evidence="1 2">
    <name type="scientific">Mycobacterium kansasii</name>
    <dbReference type="NCBI Taxonomy" id="1768"/>
    <lineage>
        <taxon>Bacteria</taxon>
        <taxon>Bacillati</taxon>
        <taxon>Actinomycetota</taxon>
        <taxon>Actinomycetes</taxon>
        <taxon>Mycobacteriales</taxon>
        <taxon>Mycobacteriaceae</taxon>
        <taxon>Mycobacterium</taxon>
    </lineage>
</organism>
<name>A0A1V3XZC6_MYCKA</name>
<sequence>MQALPGPRVGRVRLMSDFPILDGNRDTEGRMVISECGELEPYIDEIDGWVSMPLRVTTTPGVGIVLEVGPYSLDARDVARLRAALGHWDITTNGPGVRRVQ</sequence>
<accession>A0A1V3XZC6</accession>
<dbReference type="AlphaFoldDB" id="A0A1V3XZC6"/>
<dbReference type="EMBL" id="MVBN01000001">
    <property type="protein sequence ID" value="OOK84106.1"/>
    <property type="molecule type" value="Genomic_DNA"/>
</dbReference>
<reference evidence="1 2" key="1">
    <citation type="submission" date="2017-02" db="EMBL/GenBank/DDBJ databases">
        <title>Complete genome sequences of Mycobacterium kansasii strains isolated from rhesus macaques.</title>
        <authorList>
            <person name="Panda A."/>
            <person name="Nagaraj S."/>
            <person name="Zhao X."/>
            <person name="Tettelin H."/>
            <person name="Detolla L.J."/>
        </authorList>
    </citation>
    <scope>NUCLEOTIDE SEQUENCE [LARGE SCALE GENOMIC DNA]</scope>
    <source>
        <strain evidence="1 2">11-3469</strain>
    </source>
</reference>
<evidence type="ECO:0000313" key="1">
    <source>
        <dbReference type="EMBL" id="OOK84106.1"/>
    </source>
</evidence>